<gene>
    <name evidence="2" type="ORF">KIN20_020325</name>
</gene>
<accession>A0AAD5QT85</accession>
<proteinExistence type="predicted"/>
<evidence type="ECO:0000256" key="1">
    <source>
        <dbReference type="SAM" id="MobiDB-lite"/>
    </source>
</evidence>
<protein>
    <submittedName>
        <fullName evidence="2">Uncharacterized protein</fullName>
    </submittedName>
</protein>
<comment type="caution">
    <text evidence="2">The sequence shown here is derived from an EMBL/GenBank/DDBJ whole genome shotgun (WGS) entry which is preliminary data.</text>
</comment>
<dbReference type="EMBL" id="JAHQIW010004122">
    <property type="protein sequence ID" value="KAJ1361137.1"/>
    <property type="molecule type" value="Genomic_DNA"/>
</dbReference>
<keyword evidence="3" id="KW-1185">Reference proteome</keyword>
<name>A0AAD5QT85_PARTN</name>
<dbReference type="Proteomes" id="UP001196413">
    <property type="component" value="Unassembled WGS sequence"/>
</dbReference>
<evidence type="ECO:0000313" key="3">
    <source>
        <dbReference type="Proteomes" id="UP001196413"/>
    </source>
</evidence>
<reference evidence="2" key="1">
    <citation type="submission" date="2021-06" db="EMBL/GenBank/DDBJ databases">
        <title>Parelaphostrongylus tenuis whole genome reference sequence.</title>
        <authorList>
            <person name="Garwood T.J."/>
            <person name="Larsen P.A."/>
            <person name="Fountain-Jones N.M."/>
            <person name="Garbe J.R."/>
            <person name="Macchietto M.G."/>
            <person name="Kania S.A."/>
            <person name="Gerhold R.W."/>
            <person name="Richards J.E."/>
            <person name="Wolf T.M."/>
        </authorList>
    </citation>
    <scope>NUCLEOTIDE SEQUENCE</scope>
    <source>
        <strain evidence="2">MNPRO001-30</strain>
        <tissue evidence="2">Meninges</tissue>
    </source>
</reference>
<dbReference type="AlphaFoldDB" id="A0AAD5QT85"/>
<feature type="compositionally biased region" description="Basic and acidic residues" evidence="1">
    <location>
        <begin position="14"/>
        <end position="29"/>
    </location>
</feature>
<sequence>MGAKKEQQLTLGPKRSEKPRNRKDREPHLNNRTPLILLFITNEVDSRGVHVVFESGTMRNSDATYVMGTQTPTGVGHLLRPIVPVNSLRIRRQIATNLERGRFLRMVLDRFQLGESA</sequence>
<evidence type="ECO:0000313" key="2">
    <source>
        <dbReference type="EMBL" id="KAJ1361137.1"/>
    </source>
</evidence>
<organism evidence="2 3">
    <name type="scientific">Parelaphostrongylus tenuis</name>
    <name type="common">Meningeal worm</name>
    <dbReference type="NCBI Taxonomy" id="148309"/>
    <lineage>
        <taxon>Eukaryota</taxon>
        <taxon>Metazoa</taxon>
        <taxon>Ecdysozoa</taxon>
        <taxon>Nematoda</taxon>
        <taxon>Chromadorea</taxon>
        <taxon>Rhabditida</taxon>
        <taxon>Rhabditina</taxon>
        <taxon>Rhabditomorpha</taxon>
        <taxon>Strongyloidea</taxon>
        <taxon>Metastrongylidae</taxon>
        <taxon>Parelaphostrongylus</taxon>
    </lineage>
</organism>
<feature type="region of interest" description="Disordered" evidence="1">
    <location>
        <begin position="1"/>
        <end position="29"/>
    </location>
</feature>